<dbReference type="GeneID" id="26625391"/>
<feature type="domain" description="CDGP" evidence="1">
    <location>
        <begin position="35"/>
        <end position="123"/>
    </location>
</feature>
<dbReference type="InterPro" id="IPR056271">
    <property type="entry name" value="CDGP_dom"/>
</dbReference>
<evidence type="ECO:0000313" key="2">
    <source>
        <dbReference type="EMBL" id="AIK67752.1"/>
    </source>
</evidence>
<name>A0A076YJC1_9CAUD</name>
<evidence type="ECO:0000259" key="1">
    <source>
        <dbReference type="Pfam" id="PF24238"/>
    </source>
</evidence>
<sequence length="131" mass="14059">MKIAFALAALTVAASIAAPTAQADELAWPADYNAGCDHIRWGFLGGQVRTICDGPRRPDGSWHRGRLITVPAHTKPAKTTCSGTYSVTCTHYESRDVDTKIIEKVYYDVTDDTIPPGEPGWLPSGVSIGNA</sequence>
<organism evidence="2 3">
    <name type="scientific">Mycobacterium phage Piro94</name>
    <dbReference type="NCBI Taxonomy" id="1527520"/>
    <lineage>
        <taxon>Viruses</taxon>
        <taxon>Duplodnaviria</taxon>
        <taxon>Heunggongvirae</taxon>
        <taxon>Uroviricota</taxon>
        <taxon>Caudoviricetes</taxon>
        <taxon>Turbidovirus</taxon>
        <taxon>Turbidovirus piro94</taxon>
    </lineage>
</organism>
<proteinExistence type="predicted"/>
<protein>
    <recommendedName>
        <fullName evidence="1">CDGP domain-containing protein</fullName>
    </recommendedName>
</protein>
<accession>A0A076YJC1</accession>
<dbReference type="Proteomes" id="UP000207645">
    <property type="component" value="Segment"/>
</dbReference>
<dbReference type="KEGG" id="vg:26625391"/>
<evidence type="ECO:0000313" key="3">
    <source>
        <dbReference type="Proteomes" id="UP000207645"/>
    </source>
</evidence>
<dbReference type="OrthoDB" id="22451at10239"/>
<dbReference type="Pfam" id="PF24238">
    <property type="entry name" value="CDGP"/>
    <property type="match status" value="1"/>
</dbReference>
<keyword evidence="3" id="KW-1185">Reference proteome</keyword>
<dbReference type="RefSeq" id="YP_009198249.1">
    <property type="nucleotide sequence ID" value="NC_028794.1"/>
</dbReference>
<gene>
    <name evidence="2" type="ORF">PBI_PIRO94_36</name>
</gene>
<reference evidence="2 3" key="1">
    <citation type="submission" date="2014-07" db="EMBL/GenBank/DDBJ databases">
        <authorList>
            <person name="Edwards J.M."/>
            <person name="Maric E."/>
            <person name="Piro B.S."/>
            <person name="Zarchy R.E."/>
            <person name="Bollivar D.W."/>
            <person name="Anders K.R."/>
            <person name="Braun M.A."/>
            <person name="Delesalle V.A."/>
            <person name="Hughes L.E."/>
            <person name="Ware V.C."/>
            <person name="Bradley K.W."/>
            <person name="Barker L.P."/>
            <person name="Asai D.J."/>
            <person name="Bowman C.A."/>
            <person name="Russell D.A."/>
            <person name="Pope W.H."/>
            <person name="Jacobs-Sera D."/>
            <person name="Hendrix R.W."/>
            <person name="Hatfull G.F."/>
        </authorList>
    </citation>
    <scope>NUCLEOTIDE SEQUENCE [LARGE SCALE GENOMIC DNA]</scope>
</reference>
<dbReference type="EMBL" id="KM197169">
    <property type="protein sequence ID" value="AIK67752.1"/>
    <property type="molecule type" value="Genomic_DNA"/>
</dbReference>